<proteinExistence type="predicted"/>
<keyword evidence="4" id="KW-0677">Repeat</keyword>
<dbReference type="PIRSF" id="PIRSF000068">
    <property type="entry name" value="Zn_Fdx_Sulfol"/>
    <property type="match status" value="1"/>
</dbReference>
<dbReference type="InterPro" id="IPR050572">
    <property type="entry name" value="Fe-S_Ferredoxin"/>
</dbReference>
<feature type="binding site" evidence="11">
    <location>
        <position position="90"/>
    </location>
    <ligand>
        <name>[4Fe-4S] cluster</name>
        <dbReference type="ChEBI" id="CHEBI:49883"/>
    </ligand>
</feature>
<dbReference type="PANTHER" id="PTHR43687">
    <property type="entry name" value="ADENYLYLSULFATE REDUCTASE, BETA SUBUNIT"/>
    <property type="match status" value="1"/>
</dbReference>
<evidence type="ECO:0000256" key="12">
    <source>
        <dbReference type="SAM" id="MobiDB-lite"/>
    </source>
</evidence>
<feature type="binding site" evidence="11">
    <location>
        <position position="17"/>
    </location>
    <ligand>
        <name>Zn(2+)</name>
        <dbReference type="ChEBI" id="CHEBI:29105"/>
    </ligand>
</feature>
<feature type="binding site" evidence="11">
    <location>
        <position position="77"/>
    </location>
    <ligand>
        <name>Zn(2+)</name>
        <dbReference type="ChEBI" id="CHEBI:29105"/>
    </ligand>
</feature>
<dbReference type="InterPro" id="IPR017900">
    <property type="entry name" value="4Fe4S_Fe_S_CS"/>
</dbReference>
<dbReference type="Gene3D" id="3.30.70.20">
    <property type="match status" value="1"/>
</dbReference>
<evidence type="ECO:0000256" key="7">
    <source>
        <dbReference type="ARBA" id="ARBA00023004"/>
    </source>
</evidence>
<evidence type="ECO:0000256" key="1">
    <source>
        <dbReference type="ARBA" id="ARBA00022448"/>
    </source>
</evidence>
<evidence type="ECO:0000256" key="5">
    <source>
        <dbReference type="ARBA" id="ARBA00022833"/>
    </source>
</evidence>
<dbReference type="InterPro" id="IPR017896">
    <property type="entry name" value="4Fe4S_Fe-S-bd"/>
</dbReference>
<dbReference type="Pfam" id="PF12838">
    <property type="entry name" value="Fer4_7"/>
    <property type="match status" value="1"/>
</dbReference>
<dbReference type="AlphaFoldDB" id="D2EGS5"/>
<dbReference type="GO" id="GO:0008270">
    <property type="term" value="F:zinc ion binding"/>
    <property type="evidence" value="ECO:0007669"/>
    <property type="project" value="InterPro"/>
</dbReference>
<evidence type="ECO:0000313" key="15">
    <source>
        <dbReference type="Proteomes" id="UP000009375"/>
    </source>
</evidence>
<feature type="binding site" evidence="11">
    <location>
        <position position="35"/>
    </location>
    <ligand>
        <name>Zn(2+)</name>
        <dbReference type="ChEBI" id="CHEBI:29105"/>
    </ligand>
</feature>
<dbReference type="GO" id="GO:0016491">
    <property type="term" value="F:oxidoreductase activity"/>
    <property type="evidence" value="ECO:0007669"/>
    <property type="project" value="UniProtKB-ARBA"/>
</dbReference>
<gene>
    <name evidence="14" type="ORF">BJBARM4_0977</name>
</gene>
<evidence type="ECO:0000256" key="3">
    <source>
        <dbReference type="ARBA" id="ARBA00022723"/>
    </source>
</evidence>
<feature type="binding site" evidence="11">
    <location>
        <position position="46"/>
    </location>
    <ligand>
        <name>[3Fe-4S] cluster</name>
        <dbReference type="ChEBI" id="CHEBI:21137"/>
    </ligand>
</feature>
<dbReference type="PANTHER" id="PTHR43687:SF6">
    <property type="entry name" value="L-ASPARTATE SEMIALDEHYDE SULFURTRANSFERASE IRON-SULFUR SUBUNIT"/>
    <property type="match status" value="1"/>
</dbReference>
<evidence type="ECO:0000256" key="8">
    <source>
        <dbReference type="ARBA" id="ARBA00023014"/>
    </source>
</evidence>
<dbReference type="PROSITE" id="PS00198">
    <property type="entry name" value="4FE4S_FER_1"/>
    <property type="match status" value="1"/>
</dbReference>
<keyword evidence="8 10" id="KW-0411">Iron-sulfur</keyword>
<evidence type="ECO:0000256" key="6">
    <source>
        <dbReference type="ARBA" id="ARBA00022982"/>
    </source>
</evidence>
<dbReference type="GO" id="GO:0051539">
    <property type="term" value="F:4 iron, 4 sulfur cluster binding"/>
    <property type="evidence" value="ECO:0007669"/>
    <property type="project" value="UniProtKB-KW"/>
</dbReference>
<keyword evidence="7 10" id="KW-0408">Iron</keyword>
<comment type="cofactor">
    <cofactor evidence="10 11">
        <name>[3Fe-4S] cluster</name>
        <dbReference type="ChEBI" id="CHEBI:21137"/>
    </cofactor>
    <text evidence="10 11">Binds 1 [3Fe-4S] cluster.</text>
</comment>
<dbReference type="PROSITE" id="PS51379">
    <property type="entry name" value="4FE4S_FER_2"/>
    <property type="match status" value="2"/>
</dbReference>
<dbReference type="GO" id="GO:0051538">
    <property type="term" value="F:3 iron, 4 sulfur cluster binding"/>
    <property type="evidence" value="ECO:0007669"/>
    <property type="project" value="UniProtKB-KW"/>
</dbReference>
<evidence type="ECO:0000313" key="14">
    <source>
        <dbReference type="EMBL" id="EEZ92453.1"/>
    </source>
</evidence>
<feature type="domain" description="4Fe-4S ferredoxin-type" evidence="13">
    <location>
        <begin position="37"/>
        <end position="66"/>
    </location>
</feature>
<feature type="domain" description="4Fe-4S ferredoxin-type" evidence="13">
    <location>
        <begin position="74"/>
        <end position="104"/>
    </location>
</feature>
<feature type="binding site" evidence="11">
    <location>
        <position position="94"/>
    </location>
    <ligand>
        <name>[3Fe-4S] cluster</name>
        <dbReference type="ChEBI" id="CHEBI:21137"/>
    </ligand>
</feature>
<feature type="region of interest" description="Disordered" evidence="12">
    <location>
        <begin position="1"/>
        <end position="26"/>
    </location>
</feature>
<dbReference type="SUPFAM" id="SSF54862">
    <property type="entry name" value="4Fe-4S ferredoxins"/>
    <property type="match status" value="1"/>
</dbReference>
<keyword evidence="1 10" id="KW-0813">Transport</keyword>
<keyword evidence="5 10" id="KW-0862">Zinc</keyword>
<keyword evidence="3 10" id="KW-0479">Metal-binding</keyword>
<accession>D2EGS5</accession>
<feature type="binding site" evidence="11">
    <location>
        <position position="52"/>
    </location>
    <ligand>
        <name>[3Fe-4S] cluster</name>
        <dbReference type="ChEBI" id="CHEBI:21137"/>
    </ligand>
</feature>
<evidence type="ECO:0000256" key="2">
    <source>
        <dbReference type="ARBA" id="ARBA00022485"/>
    </source>
</evidence>
<comment type="cofactor">
    <cofactor evidence="10 11">
        <name>Zn(2+)</name>
        <dbReference type="ChEBI" id="CHEBI:29105"/>
    </cofactor>
    <text evidence="10 11">Binds 1 zinc ion.</text>
</comment>
<evidence type="ECO:0000256" key="9">
    <source>
        <dbReference type="ARBA" id="ARBA00023291"/>
    </source>
</evidence>
<feature type="binding site" evidence="11">
    <location>
        <position position="87"/>
    </location>
    <ligand>
        <name>[4Fe-4S] cluster</name>
        <dbReference type="ChEBI" id="CHEBI:49883"/>
    </ligand>
</feature>
<dbReference type="GO" id="GO:0009055">
    <property type="term" value="F:electron transfer activity"/>
    <property type="evidence" value="ECO:0007669"/>
    <property type="project" value="InterPro"/>
</dbReference>
<dbReference type="InterPro" id="IPR009157">
    <property type="entry name" value="Fd_Zn-bd"/>
</dbReference>
<organism evidence="14 15">
    <name type="scientific">Candidatus Parvarchaeum acidiphilum ARMAN-4</name>
    <dbReference type="NCBI Taxonomy" id="662760"/>
    <lineage>
        <taxon>Archaea</taxon>
        <taxon>Candidatus Parvarchaeota</taxon>
        <taxon>Candidatus Parvarchaeum</taxon>
    </lineage>
</organism>
<feature type="binding site" evidence="11">
    <location>
        <position position="56"/>
    </location>
    <ligand>
        <name>[4Fe-4S] cluster</name>
        <dbReference type="ChEBI" id="CHEBI:49883"/>
    </ligand>
</feature>
<evidence type="ECO:0000259" key="13">
    <source>
        <dbReference type="PROSITE" id="PS51379"/>
    </source>
</evidence>
<keyword evidence="9 10" id="KW-0003">3Fe-4S</keyword>
<evidence type="ECO:0000256" key="11">
    <source>
        <dbReference type="PIRSR" id="PIRSR000068-1"/>
    </source>
</evidence>
<evidence type="ECO:0000256" key="4">
    <source>
        <dbReference type="ARBA" id="ARBA00022737"/>
    </source>
</evidence>
<reference evidence="14 15" key="1">
    <citation type="journal article" date="2010" name="Proc. Natl. Acad. Sci. U.S.A.">
        <title>Enigmatic, ultrasmall, uncultivated Archaea.</title>
        <authorList>
            <person name="Baker B.J."/>
            <person name="Comolli L.R."/>
            <person name="Dick G.J."/>
            <person name="Hauser L.J."/>
            <person name="Hyatt D."/>
            <person name="Dill B.D."/>
            <person name="Land M.L."/>
            <person name="Verberkmoes N.C."/>
            <person name="Hettich R.L."/>
            <person name="Banfield J.F."/>
        </authorList>
    </citation>
    <scope>NUCLEOTIDE SEQUENCE [LARGE SCALE GENOMIC DNA]</scope>
</reference>
<evidence type="ECO:0000256" key="10">
    <source>
        <dbReference type="PIRNR" id="PIRNR000068"/>
    </source>
</evidence>
<name>D2EGS5_PARA4</name>
<feature type="binding site" evidence="11">
    <location>
        <position position="20"/>
    </location>
    <ligand>
        <name>Zn(2+)</name>
        <dbReference type="ChEBI" id="CHEBI:29105"/>
    </ligand>
</feature>
<dbReference type="Proteomes" id="UP000009375">
    <property type="component" value="Unassembled WGS sequence"/>
</dbReference>
<comment type="function">
    <text evidence="10">Ferredoxins are iron-sulfur proteins that transfer electrons in a wide variety of metabolic reactions.</text>
</comment>
<keyword evidence="6 10" id="KW-0249">Electron transport</keyword>
<protein>
    <recommendedName>
        <fullName evidence="10">Zinc-containing ferredoxin</fullName>
    </recommendedName>
</protein>
<comment type="cofactor">
    <cofactor evidence="10 11">
        <name>[4Fe-4S] cluster</name>
        <dbReference type="ChEBI" id="CHEBI:49883"/>
    </cofactor>
    <text evidence="10 11">Binds 1 [4Fe-4S] cluster.</text>
</comment>
<sequence>MGIDPDFKKNRQKVSTHSGHDVYGPVESPNKLGIHGSVVAIDWDICNADGSCIPACPVSLIEWNDTPGNPVSAKKADPAREGDCIFCMACQNVCPVQAIKVTAP</sequence>
<keyword evidence="2 10" id="KW-0004">4Fe-4S</keyword>
<dbReference type="EMBL" id="GG730078">
    <property type="protein sequence ID" value="EEZ92453.1"/>
    <property type="molecule type" value="Genomic_DNA"/>
</dbReference>
<feature type="binding site" evidence="11">
    <location>
        <position position="84"/>
    </location>
    <ligand>
        <name>[4Fe-4S] cluster</name>
        <dbReference type="ChEBI" id="CHEBI:49883"/>
    </ligand>
</feature>